<dbReference type="Pfam" id="PF10326">
    <property type="entry name" value="7TM_GPCR_Str"/>
    <property type="match status" value="1"/>
</dbReference>
<protein>
    <submittedName>
        <fullName evidence="3">Uncharacterized protein</fullName>
    </submittedName>
</protein>
<keyword evidence="1" id="KW-0472">Membrane</keyword>
<sequence length="246" mass="27683">MYFTITNAPIQFLYRYLLLCWDIKLGIFGFLGLIAISVLGISYFCYIWIDAILSRGIKDELFYSSLLNGTDWIIDGKIPNYGAFPFREKIFGSGWISIVIISVSYGIVWFCAISIFMKLKKIKTLYNRKAMQHQGQISIVLIVESLTPFVTVVIPLSMDIIILILDVYLFWAGQAVTLISSFSPPVNAIVKLTVISCYRKAIAAALSPIIKKTPFTISENNKSATPKLSLFNHNGIKPIDILYSRA</sequence>
<feature type="transmembrane region" description="Helical" evidence="1">
    <location>
        <begin position="94"/>
        <end position="116"/>
    </location>
</feature>
<keyword evidence="2" id="KW-1185">Reference proteome</keyword>
<feature type="transmembrane region" description="Helical" evidence="1">
    <location>
        <begin position="160"/>
        <end position="182"/>
    </location>
</feature>
<dbReference type="PANTHER" id="PTHR22943:SF248">
    <property type="entry name" value="SEVEN TM RECEPTOR"/>
    <property type="match status" value="1"/>
</dbReference>
<evidence type="ECO:0000313" key="3">
    <source>
        <dbReference type="WBParaSite" id="PSU_v2.g5938.t1"/>
    </source>
</evidence>
<feature type="transmembrane region" description="Helical" evidence="1">
    <location>
        <begin position="137"/>
        <end position="154"/>
    </location>
</feature>
<keyword evidence="1" id="KW-1133">Transmembrane helix</keyword>
<feature type="transmembrane region" description="Helical" evidence="1">
    <location>
        <begin position="25"/>
        <end position="49"/>
    </location>
</feature>
<evidence type="ECO:0000313" key="2">
    <source>
        <dbReference type="Proteomes" id="UP000887577"/>
    </source>
</evidence>
<accession>A0A914Z1E2</accession>
<evidence type="ECO:0000256" key="1">
    <source>
        <dbReference type="SAM" id="Phobius"/>
    </source>
</evidence>
<reference evidence="3" key="1">
    <citation type="submission" date="2022-11" db="UniProtKB">
        <authorList>
            <consortium name="WormBaseParasite"/>
        </authorList>
    </citation>
    <scope>IDENTIFICATION</scope>
</reference>
<keyword evidence="1" id="KW-0812">Transmembrane</keyword>
<organism evidence="2 3">
    <name type="scientific">Panagrolaimus superbus</name>
    <dbReference type="NCBI Taxonomy" id="310955"/>
    <lineage>
        <taxon>Eukaryota</taxon>
        <taxon>Metazoa</taxon>
        <taxon>Ecdysozoa</taxon>
        <taxon>Nematoda</taxon>
        <taxon>Chromadorea</taxon>
        <taxon>Rhabditida</taxon>
        <taxon>Tylenchina</taxon>
        <taxon>Panagrolaimomorpha</taxon>
        <taxon>Panagrolaimoidea</taxon>
        <taxon>Panagrolaimidae</taxon>
        <taxon>Panagrolaimus</taxon>
    </lineage>
</organism>
<dbReference type="InterPro" id="IPR019428">
    <property type="entry name" value="7TM_GPCR_serpentine_rcpt_Str"/>
</dbReference>
<dbReference type="PANTHER" id="PTHR22943">
    <property type="entry name" value="7-TRANSMEMBRANE DOMAIN RECEPTOR C.ELEGANS"/>
    <property type="match status" value="1"/>
</dbReference>
<name>A0A914Z1E2_9BILA</name>
<proteinExistence type="predicted"/>
<dbReference type="Proteomes" id="UP000887577">
    <property type="component" value="Unplaced"/>
</dbReference>
<dbReference type="WBParaSite" id="PSU_v2.g5938.t1">
    <property type="protein sequence ID" value="PSU_v2.g5938.t1"/>
    <property type="gene ID" value="PSU_v2.g5938"/>
</dbReference>
<dbReference type="AlphaFoldDB" id="A0A914Z1E2"/>